<dbReference type="EMBL" id="LRDH01000103">
    <property type="protein sequence ID" value="PPV15005.1"/>
    <property type="molecule type" value="Genomic_DNA"/>
</dbReference>
<dbReference type="Proteomes" id="UP000238081">
    <property type="component" value="Unassembled WGS sequence"/>
</dbReference>
<evidence type="ECO:0000256" key="1">
    <source>
        <dbReference type="PROSITE-ProRule" id="PRU01282"/>
    </source>
</evidence>
<dbReference type="AlphaFoldDB" id="A0A2S7FB95"/>
<dbReference type="RefSeq" id="WP_024039277.1">
    <property type="nucleotide sequence ID" value="NZ_JBAMGF010000083.1"/>
</dbReference>
<dbReference type="PROSITE" id="PS51353">
    <property type="entry name" value="ARSC"/>
    <property type="match status" value="1"/>
</dbReference>
<accession>A0A2S7FB95</accession>
<dbReference type="Gene3D" id="3.40.30.10">
    <property type="entry name" value="Glutaredoxin"/>
    <property type="match status" value="1"/>
</dbReference>
<organism evidence="2 3">
    <name type="scientific">Clostridium butyricum</name>
    <dbReference type="NCBI Taxonomy" id="1492"/>
    <lineage>
        <taxon>Bacteria</taxon>
        <taxon>Bacillati</taxon>
        <taxon>Bacillota</taxon>
        <taxon>Clostridia</taxon>
        <taxon>Eubacteriales</taxon>
        <taxon>Clostridiaceae</taxon>
        <taxon>Clostridium</taxon>
    </lineage>
</organism>
<name>A0A2S7FB95_CLOBU</name>
<evidence type="ECO:0000313" key="2">
    <source>
        <dbReference type="EMBL" id="PPV15005.1"/>
    </source>
</evidence>
<dbReference type="Pfam" id="PF03960">
    <property type="entry name" value="ArsC"/>
    <property type="match status" value="1"/>
</dbReference>
<protein>
    <submittedName>
        <fullName evidence="2">ArsC family transcriptional regulator</fullName>
    </submittedName>
</protein>
<evidence type="ECO:0000313" key="3">
    <source>
        <dbReference type="Proteomes" id="UP000238081"/>
    </source>
</evidence>
<dbReference type="PANTHER" id="PTHR30041:SF8">
    <property type="entry name" value="PROTEIN YFFB"/>
    <property type="match status" value="1"/>
</dbReference>
<comment type="similarity">
    <text evidence="1">Belongs to the ArsC family.</text>
</comment>
<dbReference type="InterPro" id="IPR036249">
    <property type="entry name" value="Thioredoxin-like_sf"/>
</dbReference>
<reference evidence="2 3" key="1">
    <citation type="submission" date="2016-01" db="EMBL/GenBank/DDBJ databases">
        <title>Characterization of the Clostridium difficile lineages that are prevalent in Hong Kong and China.</title>
        <authorList>
            <person name="Kwok J.S.-L."/>
            <person name="Lam W.-Y."/>
            <person name="Ip M."/>
            <person name="Chan T.-F."/>
            <person name="Hawkey P.M."/>
            <person name="Tsui S.K.-W."/>
        </authorList>
    </citation>
    <scope>NUCLEOTIDE SEQUENCE [LARGE SCALE GENOMIC DNA]</scope>
    <source>
        <strain evidence="2 3">300064</strain>
    </source>
</reference>
<dbReference type="InterPro" id="IPR006660">
    <property type="entry name" value="Arsenate_reductase-like"/>
</dbReference>
<sequence length="116" mass="13685">MNIQIFGRKKCFDTKKAERFFKERKIKYQLIDINEKPMSNGEMNNVLRCVDINTLINTKSKDYIKLNFNNIRSKEVKTELLLKNQSVMNTPVVRNGNKATVGVDEDIWKTWIDENK</sequence>
<dbReference type="PANTHER" id="PTHR30041">
    <property type="entry name" value="ARSENATE REDUCTASE"/>
    <property type="match status" value="1"/>
</dbReference>
<proteinExistence type="inferred from homology"/>
<gene>
    <name evidence="2" type="ORF">AWN73_12850</name>
</gene>
<comment type="caution">
    <text evidence="2">The sequence shown here is derived from an EMBL/GenBank/DDBJ whole genome shotgun (WGS) entry which is preliminary data.</text>
</comment>
<dbReference type="SUPFAM" id="SSF52833">
    <property type="entry name" value="Thioredoxin-like"/>
    <property type="match status" value="1"/>
</dbReference>